<dbReference type="RefSeq" id="WP_046368935.1">
    <property type="nucleotide sequence ID" value="NZ_BBWV01000002.1"/>
</dbReference>
<reference evidence="2 3" key="1">
    <citation type="submission" date="2015-04" db="EMBL/GenBank/DDBJ databases">
        <title>Whole genome shotgun sequence of Flavihumibacter petaseus NBRC 106054.</title>
        <authorList>
            <person name="Miyazawa S."/>
            <person name="Hosoyama A."/>
            <person name="Hashimoto M."/>
            <person name="Noguchi M."/>
            <person name="Tsuchikane K."/>
            <person name="Ohji S."/>
            <person name="Yamazoe A."/>
            <person name="Ichikawa N."/>
            <person name="Kimura A."/>
            <person name="Fujita N."/>
        </authorList>
    </citation>
    <scope>NUCLEOTIDE SEQUENCE [LARGE SCALE GENOMIC DNA]</scope>
    <source>
        <strain evidence="2 3">NBRC 106054</strain>
    </source>
</reference>
<feature type="transmembrane region" description="Helical" evidence="1">
    <location>
        <begin position="49"/>
        <end position="74"/>
    </location>
</feature>
<feature type="transmembrane region" description="Helical" evidence="1">
    <location>
        <begin position="95"/>
        <end position="114"/>
    </location>
</feature>
<evidence type="ECO:0000313" key="2">
    <source>
        <dbReference type="EMBL" id="GAO42978.1"/>
    </source>
</evidence>
<evidence type="ECO:0000313" key="3">
    <source>
        <dbReference type="Proteomes" id="UP000033121"/>
    </source>
</evidence>
<keyword evidence="3" id="KW-1185">Reference proteome</keyword>
<dbReference type="EMBL" id="BBWV01000002">
    <property type="protein sequence ID" value="GAO42978.1"/>
    <property type="molecule type" value="Genomic_DNA"/>
</dbReference>
<dbReference type="STRING" id="1220578.FPE01S_02_00830"/>
<dbReference type="Pfam" id="PF12725">
    <property type="entry name" value="DUF3810"/>
    <property type="match status" value="1"/>
</dbReference>
<keyword evidence="1" id="KW-0812">Transmembrane</keyword>
<organism evidence="2 3">
    <name type="scientific">Flavihumibacter petaseus NBRC 106054</name>
    <dbReference type="NCBI Taxonomy" id="1220578"/>
    <lineage>
        <taxon>Bacteria</taxon>
        <taxon>Pseudomonadati</taxon>
        <taxon>Bacteroidota</taxon>
        <taxon>Chitinophagia</taxon>
        <taxon>Chitinophagales</taxon>
        <taxon>Chitinophagaceae</taxon>
        <taxon>Flavihumibacter</taxon>
    </lineage>
</organism>
<proteinExistence type="predicted"/>
<evidence type="ECO:0000256" key="1">
    <source>
        <dbReference type="SAM" id="Phobius"/>
    </source>
</evidence>
<protein>
    <recommendedName>
        <fullName evidence="4">DUF3810 domain-containing protein</fullName>
    </recommendedName>
</protein>
<dbReference type="AlphaFoldDB" id="A0A0E9MZM8"/>
<keyword evidence="1" id="KW-0472">Membrane</keyword>
<keyword evidence="1" id="KW-1133">Transmembrane helix</keyword>
<evidence type="ECO:0008006" key="4">
    <source>
        <dbReference type="Google" id="ProtNLM"/>
    </source>
</evidence>
<sequence>MRKLKPYYGWIFLLLTVLAIRIFALFPAAVERYYSTGLYPLISRVLRWLFGWLPISIGDLLYTAVAIWLLHTIYRGIRGIWQKKVNKAWLIRSGMRVMKAWLWIYIIFNLNWGLNYNRLGIAYQMGIRPGPYTTEELESLVSRLVIQLNALRDSSLADRDPLRHKKTLFTNAFRAYRNPSGEAVFLRYGGQSVKPSLYSYLGNYLGFTGYYNPFTGEAQVNTTVPVFVQPFTTCHEIGHQLGYAKENEANLAGYLTASASGSPAFRYSASFDLYLYAIRDLFGKDSVKARAQINLLSPAVKQDIQELREFNLRHTGLFEPVVRILYAEFLRANQQPGGMMSYNQVVGMVIALDRQRVARTAGQSHAGVSR</sequence>
<name>A0A0E9MZM8_9BACT</name>
<gene>
    <name evidence="2" type="ORF">FPE01S_02_00830</name>
</gene>
<accession>A0A0E9MZM8</accession>
<comment type="caution">
    <text evidence="2">The sequence shown here is derived from an EMBL/GenBank/DDBJ whole genome shotgun (WGS) entry which is preliminary data.</text>
</comment>
<dbReference type="OrthoDB" id="1048788at2"/>
<dbReference type="InterPro" id="IPR024294">
    <property type="entry name" value="DUF3810"/>
</dbReference>
<feature type="transmembrane region" description="Helical" evidence="1">
    <location>
        <begin position="7"/>
        <end position="29"/>
    </location>
</feature>
<dbReference type="Proteomes" id="UP000033121">
    <property type="component" value="Unassembled WGS sequence"/>
</dbReference>